<keyword evidence="2" id="KW-1185">Reference proteome</keyword>
<dbReference type="EMBL" id="PKMF04000283">
    <property type="protein sequence ID" value="KAK7839432.1"/>
    <property type="molecule type" value="Genomic_DNA"/>
</dbReference>
<dbReference type="Proteomes" id="UP000237347">
    <property type="component" value="Unassembled WGS sequence"/>
</dbReference>
<dbReference type="AlphaFoldDB" id="A0AAW0KJA9"/>
<protein>
    <submittedName>
        <fullName evidence="1">Uncharacterized protein</fullName>
    </submittedName>
</protein>
<evidence type="ECO:0000313" key="1">
    <source>
        <dbReference type="EMBL" id="KAK7839432.1"/>
    </source>
</evidence>
<sequence length="54" mass="6205">MTSWSLRVLGLTSTLKPCGTSSLEASPMKHHRLTLSLARYQFRIDQILDRLDLF</sequence>
<reference evidence="1 2" key="1">
    <citation type="journal article" date="2018" name="Sci. Data">
        <title>The draft genome sequence of cork oak.</title>
        <authorList>
            <person name="Ramos A.M."/>
            <person name="Usie A."/>
            <person name="Barbosa P."/>
            <person name="Barros P.M."/>
            <person name="Capote T."/>
            <person name="Chaves I."/>
            <person name="Simoes F."/>
            <person name="Abreu I."/>
            <person name="Carrasquinho I."/>
            <person name="Faro C."/>
            <person name="Guimaraes J.B."/>
            <person name="Mendonca D."/>
            <person name="Nobrega F."/>
            <person name="Rodrigues L."/>
            <person name="Saibo N.J.M."/>
            <person name="Varela M.C."/>
            <person name="Egas C."/>
            <person name="Matos J."/>
            <person name="Miguel C.M."/>
            <person name="Oliveira M.M."/>
            <person name="Ricardo C.P."/>
            <person name="Goncalves S."/>
        </authorList>
    </citation>
    <scope>NUCLEOTIDE SEQUENCE [LARGE SCALE GENOMIC DNA]</scope>
    <source>
        <strain evidence="2">cv. HL8</strain>
    </source>
</reference>
<accession>A0AAW0KJA9</accession>
<proteinExistence type="predicted"/>
<comment type="caution">
    <text evidence="1">The sequence shown here is derived from an EMBL/GenBank/DDBJ whole genome shotgun (WGS) entry which is preliminary data.</text>
</comment>
<evidence type="ECO:0000313" key="2">
    <source>
        <dbReference type="Proteomes" id="UP000237347"/>
    </source>
</evidence>
<name>A0AAW0KJA9_QUESU</name>
<gene>
    <name evidence="1" type="ORF">CFP56_018009</name>
</gene>
<organism evidence="1 2">
    <name type="scientific">Quercus suber</name>
    <name type="common">Cork oak</name>
    <dbReference type="NCBI Taxonomy" id="58331"/>
    <lineage>
        <taxon>Eukaryota</taxon>
        <taxon>Viridiplantae</taxon>
        <taxon>Streptophyta</taxon>
        <taxon>Embryophyta</taxon>
        <taxon>Tracheophyta</taxon>
        <taxon>Spermatophyta</taxon>
        <taxon>Magnoliopsida</taxon>
        <taxon>eudicotyledons</taxon>
        <taxon>Gunneridae</taxon>
        <taxon>Pentapetalae</taxon>
        <taxon>rosids</taxon>
        <taxon>fabids</taxon>
        <taxon>Fagales</taxon>
        <taxon>Fagaceae</taxon>
        <taxon>Quercus</taxon>
    </lineage>
</organism>